<dbReference type="Pfam" id="PF02225">
    <property type="entry name" value="PA"/>
    <property type="match status" value="1"/>
</dbReference>
<feature type="domain" description="C5a peptidase/Subtilisin-like protease SBT2-like Fn3-like" evidence="12">
    <location>
        <begin position="513"/>
        <end position="637"/>
    </location>
</feature>
<dbReference type="OrthoDB" id="10256524at2759"/>
<dbReference type="InterPro" id="IPR000209">
    <property type="entry name" value="Peptidase_S8/S53_dom"/>
</dbReference>
<keyword evidence="6 8" id="KW-0720">Serine protease</keyword>
<feature type="domain" description="PA" evidence="11">
    <location>
        <begin position="273"/>
        <end position="353"/>
    </location>
</feature>
<dbReference type="InterPro" id="IPR023828">
    <property type="entry name" value="Peptidase_S8_Ser-AS"/>
</dbReference>
<evidence type="ECO:0000256" key="1">
    <source>
        <dbReference type="ARBA" id="ARBA00011073"/>
    </source>
</evidence>
<feature type="signal peptide" evidence="9">
    <location>
        <begin position="1"/>
        <end position="20"/>
    </location>
</feature>
<evidence type="ECO:0000259" key="12">
    <source>
        <dbReference type="Pfam" id="PF06280"/>
    </source>
</evidence>
<comment type="similarity">
    <text evidence="1 8">Belongs to the peptidase S8 family.</text>
</comment>
<proteinExistence type="inferred from homology"/>
<dbReference type="Gene3D" id="3.50.30.30">
    <property type="match status" value="1"/>
</dbReference>
<dbReference type="PANTHER" id="PTHR43806">
    <property type="entry name" value="PEPTIDASE S8"/>
    <property type="match status" value="1"/>
</dbReference>
<dbReference type="InterPro" id="IPR003137">
    <property type="entry name" value="PA_domain"/>
</dbReference>
<keyword evidence="3 8" id="KW-0645">Protease</keyword>
<dbReference type="CDD" id="cd07489">
    <property type="entry name" value="Peptidases_S8_5"/>
    <property type="match status" value="1"/>
</dbReference>
<dbReference type="Proteomes" id="UP000034680">
    <property type="component" value="Unassembled WGS sequence"/>
</dbReference>
<keyword evidence="14" id="KW-1185">Reference proteome</keyword>
<evidence type="ECO:0000259" key="11">
    <source>
        <dbReference type="Pfam" id="PF02225"/>
    </source>
</evidence>
<reference evidence="13 14" key="2">
    <citation type="submission" date="2015-05" db="EMBL/GenBank/DDBJ databases">
        <authorList>
            <person name="Morales-Cruz A."/>
            <person name="Amrine K.C."/>
            <person name="Cantu D."/>
        </authorList>
    </citation>
    <scope>NUCLEOTIDE SEQUENCE [LARGE SCALE GENOMIC DNA]</scope>
    <source>
        <strain evidence="13">DA912</strain>
    </source>
</reference>
<evidence type="ECO:0000259" key="10">
    <source>
        <dbReference type="Pfam" id="PF00082"/>
    </source>
</evidence>
<accession>A0A0G2FH01</accession>
<feature type="chain" id="PRO_5002544285" evidence="9">
    <location>
        <begin position="21"/>
        <end position="817"/>
    </location>
</feature>
<keyword evidence="2" id="KW-0964">Secreted</keyword>
<evidence type="ECO:0000256" key="8">
    <source>
        <dbReference type="PROSITE-ProRule" id="PRU01240"/>
    </source>
</evidence>
<dbReference type="EMBL" id="LCUC01000226">
    <property type="protein sequence ID" value="KKY33787.1"/>
    <property type="molecule type" value="Genomic_DNA"/>
</dbReference>
<comment type="caution">
    <text evidence="13">The sequence shown here is derived from an EMBL/GenBank/DDBJ whole genome shotgun (WGS) entry which is preliminary data.</text>
</comment>
<dbReference type="InterPro" id="IPR034187">
    <property type="entry name" value="Peptidases_S8_5"/>
</dbReference>
<feature type="domain" description="Peptidase S8/S53" evidence="10">
    <location>
        <begin position="386"/>
        <end position="449"/>
    </location>
</feature>
<dbReference type="GO" id="GO:0006508">
    <property type="term" value="P:proteolysis"/>
    <property type="evidence" value="ECO:0007669"/>
    <property type="project" value="UniProtKB-KW"/>
</dbReference>
<evidence type="ECO:0000256" key="2">
    <source>
        <dbReference type="ARBA" id="ARBA00022512"/>
    </source>
</evidence>
<dbReference type="PROSITE" id="PS00138">
    <property type="entry name" value="SUBTILASE_SER"/>
    <property type="match status" value="1"/>
</dbReference>
<reference evidence="13 14" key="1">
    <citation type="submission" date="2015-05" db="EMBL/GenBank/DDBJ databases">
        <title>Distinctive expansion of gene families associated with plant cell wall degradation and secondary metabolism in the genomes of grapevine trunk pathogens.</title>
        <authorList>
            <person name="Lawrence D.P."/>
            <person name="Travadon R."/>
            <person name="Rolshausen P.E."/>
            <person name="Baumgartner K."/>
        </authorList>
    </citation>
    <scope>NUCLEOTIDE SEQUENCE [LARGE SCALE GENOMIC DNA]</scope>
    <source>
        <strain evidence="13">DA912</strain>
    </source>
</reference>
<dbReference type="PANTHER" id="PTHR43806:SF66">
    <property type="entry name" value="SERIN ENDOPEPTIDASE"/>
    <property type="match status" value="1"/>
</dbReference>
<dbReference type="PROSITE" id="PS51892">
    <property type="entry name" value="SUBTILASE"/>
    <property type="match status" value="1"/>
</dbReference>
<dbReference type="GO" id="GO:0016020">
    <property type="term" value="C:membrane"/>
    <property type="evidence" value="ECO:0007669"/>
    <property type="project" value="InterPro"/>
</dbReference>
<evidence type="ECO:0000313" key="14">
    <source>
        <dbReference type="Proteomes" id="UP000034680"/>
    </source>
</evidence>
<dbReference type="GO" id="GO:0004252">
    <property type="term" value="F:serine-type endopeptidase activity"/>
    <property type="evidence" value="ECO:0007669"/>
    <property type="project" value="UniProtKB-UniRule"/>
</dbReference>
<evidence type="ECO:0000256" key="7">
    <source>
        <dbReference type="PIRSR" id="PIRSR615500-1"/>
    </source>
</evidence>
<dbReference type="Pfam" id="PF06280">
    <property type="entry name" value="fn3_5"/>
    <property type="match status" value="1"/>
</dbReference>
<evidence type="ECO:0000256" key="9">
    <source>
        <dbReference type="SAM" id="SignalP"/>
    </source>
</evidence>
<dbReference type="STRING" id="1214573.A0A0G2FH01"/>
<keyword evidence="2" id="KW-0134">Cell wall</keyword>
<feature type="active site" description="Charge relay system" evidence="7 8">
    <location>
        <position position="150"/>
    </location>
</feature>
<evidence type="ECO:0000256" key="4">
    <source>
        <dbReference type="ARBA" id="ARBA00022729"/>
    </source>
</evidence>
<dbReference type="Gene3D" id="3.40.50.200">
    <property type="entry name" value="Peptidase S8/S53 domain"/>
    <property type="match status" value="2"/>
</dbReference>
<keyword evidence="4 9" id="KW-0732">Signal</keyword>
<evidence type="ECO:0000256" key="6">
    <source>
        <dbReference type="ARBA" id="ARBA00022825"/>
    </source>
</evidence>
<dbReference type="InterPro" id="IPR036852">
    <property type="entry name" value="Peptidase_S8/S53_dom_sf"/>
</dbReference>
<organism evidence="13 14">
    <name type="scientific">Diaporthe ampelina</name>
    <dbReference type="NCBI Taxonomy" id="1214573"/>
    <lineage>
        <taxon>Eukaryota</taxon>
        <taxon>Fungi</taxon>
        <taxon>Dikarya</taxon>
        <taxon>Ascomycota</taxon>
        <taxon>Pezizomycotina</taxon>
        <taxon>Sordariomycetes</taxon>
        <taxon>Sordariomycetidae</taxon>
        <taxon>Diaporthales</taxon>
        <taxon>Diaporthaceae</taxon>
        <taxon>Diaporthe</taxon>
    </lineage>
</organism>
<feature type="active site" description="Charge relay system" evidence="7 8">
    <location>
        <position position="430"/>
    </location>
</feature>
<dbReference type="PROSITE" id="PS00137">
    <property type="entry name" value="SUBTILASE_HIS"/>
    <property type="match status" value="1"/>
</dbReference>
<dbReference type="Pfam" id="PF00082">
    <property type="entry name" value="Peptidase_S8"/>
    <property type="match status" value="2"/>
</dbReference>
<feature type="active site" description="Charge relay system" evidence="7 8">
    <location>
        <position position="201"/>
    </location>
</feature>
<dbReference type="AlphaFoldDB" id="A0A0G2FH01"/>
<protein>
    <submittedName>
        <fullName evidence="13">Putative minor extracellular protease vpr</fullName>
    </submittedName>
</protein>
<dbReference type="Gene3D" id="2.60.40.10">
    <property type="entry name" value="Immunoglobulins"/>
    <property type="match status" value="1"/>
</dbReference>
<evidence type="ECO:0000256" key="3">
    <source>
        <dbReference type="ARBA" id="ARBA00022670"/>
    </source>
</evidence>
<keyword evidence="5 8" id="KW-0378">Hydrolase</keyword>
<dbReference type="PRINTS" id="PR00723">
    <property type="entry name" value="SUBTILISIN"/>
</dbReference>
<feature type="domain" description="Peptidase S8/S53" evidence="10">
    <location>
        <begin position="141"/>
        <end position="241"/>
    </location>
</feature>
<dbReference type="SUPFAM" id="SSF52743">
    <property type="entry name" value="Subtilisin-like"/>
    <property type="match status" value="1"/>
</dbReference>
<dbReference type="InterPro" id="IPR022398">
    <property type="entry name" value="Peptidase_S8_His-AS"/>
</dbReference>
<dbReference type="InterPro" id="IPR013783">
    <property type="entry name" value="Ig-like_fold"/>
</dbReference>
<evidence type="ECO:0000256" key="5">
    <source>
        <dbReference type="ARBA" id="ARBA00022801"/>
    </source>
</evidence>
<dbReference type="InterPro" id="IPR010435">
    <property type="entry name" value="C5a/SBT2-like_Fn3"/>
</dbReference>
<evidence type="ECO:0000313" key="13">
    <source>
        <dbReference type="EMBL" id="KKY33787.1"/>
    </source>
</evidence>
<dbReference type="InterPro" id="IPR015500">
    <property type="entry name" value="Peptidase_S8_subtilisin-rel"/>
</dbReference>
<name>A0A0G2FH01_9PEZI</name>
<sequence>MHLLNIAGLLLSALPSSGSAQPFAARQAPKETNVTASVPRSYIIKYIAGSPKARRDVALAADIKVVKDFETDVFSGASIETDNHNVDSLLSLAGVVRAWPNKRVALSPVEGLSSIGDAAASNYTTHNATGVSKLHDRGIFGQGVKVGVVDSGTWYKHPALGGGFGPGFKVAGGYDLVGNGLWPVVIGDKAPDDDPEDQLGHGTHVAGIIAGKNDFWTGVAPEAELYSYKVFAQVDGTDEATLIEAFLRAYTDGAGYLPSTFYFPSNVTDWPVVPLNFNTTDPADGCQPYPNGTRRLEGVIPLVRRGTCTFAIKQQNLVALGAEYILFYNNESPLVTPGTDDDVGLIGLITADAGKAIIETVQAGGNVTADFSSNPEQVVGLAYPAGGRPNTFTSWGASNDLQIKPDIAAPGGQIFSTYLDNTYALLSGTSMATPYVAGVAALYISVHGGRSVHGKDFARTLHQRIISSGTSLPWSDGTATDYGFAAPVAQVGNGLVNAFKVVNYTTGISFEKIALNDTKHFSGDHGVTIANNGGKDVSYKFSYEAAAGVETLGWYSFVEPYGGEKRLRSFSELRPTSLPIEISVPADFTLGPGESKTVTVSFPNPDGLGWNSSALPVYSGKVIVSGNNGEQVSVPYLGLAADLNAEISPIYRPTYPFTNQRDYAYSFNLNISSQDFPTIYSKLIWGSKEVRWDIYEPGWTEEQWKYPPVPGENGYIGPATSHVLADSASYFDPDLYDPDDTFTYPAVDLFRNAQTQNSYHQFWWFGKLGNGSQIELGNYTMRFATLRPFGDPSVTDGWDIFKTPEIQVTGKYPRRGS</sequence>
<dbReference type="InterPro" id="IPR050131">
    <property type="entry name" value="Peptidase_S8_subtilisin-like"/>
</dbReference>
<gene>
    <name evidence="13" type="ORF">UCDDA912_g06165</name>
</gene>